<sequence length="170" mass="19414">MRLYEPSVLDQMVLAIIGEAPKHGFAISKELEQDPSLAAVIRIRRPLVYRSINCLLEAKLIRESKVEPGDQGSQRVIYMVTTKGKAVSTTWLNTVVEHPRDARIELLAKFVLRSRRKLKNQQLAKRQKKLFELQASKLKISAELATDDVRLVSLWRVENINAMIRLLDAV</sequence>
<dbReference type="Pfam" id="PF03551">
    <property type="entry name" value="PadR"/>
    <property type="match status" value="1"/>
</dbReference>
<organism evidence="3">
    <name type="scientific">freshwater metagenome</name>
    <dbReference type="NCBI Taxonomy" id="449393"/>
    <lineage>
        <taxon>unclassified sequences</taxon>
        <taxon>metagenomes</taxon>
        <taxon>ecological metagenomes</taxon>
    </lineage>
</organism>
<name>A0A6J7KQB0_9ZZZZ</name>
<dbReference type="InterPro" id="IPR036390">
    <property type="entry name" value="WH_DNA-bd_sf"/>
</dbReference>
<proteinExistence type="predicted"/>
<gene>
    <name evidence="2" type="ORF">UFOPK3573_00121</name>
    <name evidence="3" type="ORF">UFOPK3879_00293</name>
</gene>
<reference evidence="3" key="1">
    <citation type="submission" date="2020-05" db="EMBL/GenBank/DDBJ databases">
        <authorList>
            <person name="Chiriac C."/>
            <person name="Salcher M."/>
            <person name="Ghai R."/>
            <person name="Kavagutti S V."/>
        </authorList>
    </citation>
    <scope>NUCLEOTIDE SEQUENCE</scope>
</reference>
<feature type="domain" description="Transcription regulator PadR N-terminal" evidence="1">
    <location>
        <begin position="13"/>
        <end position="87"/>
    </location>
</feature>
<dbReference type="PANTHER" id="PTHR33169">
    <property type="entry name" value="PADR-FAMILY TRANSCRIPTIONAL REGULATOR"/>
    <property type="match status" value="1"/>
</dbReference>
<accession>A0A6J7KQB0</accession>
<dbReference type="EMBL" id="CAFBMJ010000004">
    <property type="protein sequence ID" value="CAB4891549.1"/>
    <property type="molecule type" value="Genomic_DNA"/>
</dbReference>
<protein>
    <submittedName>
        <fullName evidence="3">Unannotated protein</fullName>
    </submittedName>
</protein>
<dbReference type="InterPro" id="IPR036388">
    <property type="entry name" value="WH-like_DNA-bd_sf"/>
</dbReference>
<evidence type="ECO:0000313" key="3">
    <source>
        <dbReference type="EMBL" id="CAB4956502.1"/>
    </source>
</evidence>
<dbReference type="SUPFAM" id="SSF46785">
    <property type="entry name" value="Winged helix' DNA-binding domain"/>
    <property type="match status" value="1"/>
</dbReference>
<dbReference type="AlphaFoldDB" id="A0A6J7KQB0"/>
<dbReference type="EMBL" id="CAFBNR010000009">
    <property type="protein sequence ID" value="CAB4956502.1"/>
    <property type="molecule type" value="Genomic_DNA"/>
</dbReference>
<dbReference type="InterPro" id="IPR005149">
    <property type="entry name" value="Tscrpt_reg_PadR_N"/>
</dbReference>
<dbReference type="Gene3D" id="1.10.10.10">
    <property type="entry name" value="Winged helix-like DNA-binding domain superfamily/Winged helix DNA-binding domain"/>
    <property type="match status" value="1"/>
</dbReference>
<dbReference type="InterPro" id="IPR052509">
    <property type="entry name" value="Metal_resp_DNA-bind_regulator"/>
</dbReference>
<dbReference type="PANTHER" id="PTHR33169:SF14">
    <property type="entry name" value="TRANSCRIPTIONAL REGULATOR RV3488"/>
    <property type="match status" value="1"/>
</dbReference>
<evidence type="ECO:0000313" key="2">
    <source>
        <dbReference type="EMBL" id="CAB4891549.1"/>
    </source>
</evidence>
<evidence type="ECO:0000259" key="1">
    <source>
        <dbReference type="Pfam" id="PF03551"/>
    </source>
</evidence>